<dbReference type="EMBL" id="JABZEO010000004">
    <property type="protein sequence ID" value="NVZ09127.1"/>
    <property type="molecule type" value="Genomic_DNA"/>
</dbReference>
<keyword evidence="2" id="KW-1185">Reference proteome</keyword>
<dbReference type="RefSeq" id="WP_176975892.1">
    <property type="nucleotide sequence ID" value="NZ_JABZEO010000004.1"/>
</dbReference>
<dbReference type="AlphaFoldDB" id="A0A850RCW8"/>
<organism evidence="1 2">
    <name type="scientific">Allochromatium humboldtianum</name>
    <dbReference type="NCBI Taxonomy" id="504901"/>
    <lineage>
        <taxon>Bacteria</taxon>
        <taxon>Pseudomonadati</taxon>
        <taxon>Pseudomonadota</taxon>
        <taxon>Gammaproteobacteria</taxon>
        <taxon>Chromatiales</taxon>
        <taxon>Chromatiaceae</taxon>
        <taxon>Allochromatium</taxon>
    </lineage>
</organism>
<evidence type="ECO:0000313" key="1">
    <source>
        <dbReference type="EMBL" id="NVZ09127.1"/>
    </source>
</evidence>
<sequence length="64" mass="7245">MNRALDALAIRAAKALGLDPCVVVAWVAWALCWRPEVRAVRREILRRVVTVTEKHGKREDHVTA</sequence>
<reference evidence="1 2" key="1">
    <citation type="submission" date="2020-06" db="EMBL/GenBank/DDBJ databases">
        <title>Whole-genome sequence of Allochromatium humboldtianum DSM 21881, type strain.</title>
        <authorList>
            <person name="Kyndt J.A."/>
            <person name="Meyer T.E."/>
        </authorList>
    </citation>
    <scope>NUCLEOTIDE SEQUENCE [LARGE SCALE GENOMIC DNA]</scope>
    <source>
        <strain evidence="1 2">DSM 21881</strain>
    </source>
</reference>
<dbReference type="Proteomes" id="UP000592294">
    <property type="component" value="Unassembled WGS sequence"/>
</dbReference>
<comment type="caution">
    <text evidence="1">The sequence shown here is derived from an EMBL/GenBank/DDBJ whole genome shotgun (WGS) entry which is preliminary data.</text>
</comment>
<accession>A0A850RCW8</accession>
<gene>
    <name evidence="1" type="ORF">HW932_07610</name>
</gene>
<name>A0A850RCW8_9GAMM</name>
<protein>
    <submittedName>
        <fullName evidence="1">Uncharacterized protein</fullName>
    </submittedName>
</protein>
<proteinExistence type="predicted"/>
<evidence type="ECO:0000313" key="2">
    <source>
        <dbReference type="Proteomes" id="UP000592294"/>
    </source>
</evidence>